<reference evidence="2 3" key="1">
    <citation type="journal article" date="2019" name="Int. J. Syst. Evol. Microbiol.">
        <title>The Global Catalogue of Microorganisms (GCM) 10K type strain sequencing project: providing services to taxonomists for standard genome sequencing and annotation.</title>
        <authorList>
            <consortium name="The Broad Institute Genomics Platform"/>
            <consortium name="The Broad Institute Genome Sequencing Center for Infectious Disease"/>
            <person name="Wu L."/>
            <person name="Ma J."/>
        </authorList>
    </citation>
    <scope>NUCLEOTIDE SEQUENCE [LARGE SCALE GENOMIC DNA]</scope>
    <source>
        <strain evidence="2 3">XZYJT29</strain>
    </source>
</reference>
<evidence type="ECO:0000313" key="2">
    <source>
        <dbReference type="EMBL" id="MFC7140252.1"/>
    </source>
</evidence>
<dbReference type="AlphaFoldDB" id="A0ABD5Y477"/>
<name>A0ABD5Y477_9EURY</name>
<evidence type="ECO:0000256" key="1">
    <source>
        <dbReference type="SAM" id="Phobius"/>
    </source>
</evidence>
<keyword evidence="1" id="KW-1133">Transmembrane helix</keyword>
<organism evidence="2 3">
    <name type="scientific">Halosimplex aquaticum</name>
    <dbReference type="NCBI Taxonomy" id="3026162"/>
    <lineage>
        <taxon>Archaea</taxon>
        <taxon>Methanobacteriati</taxon>
        <taxon>Methanobacteriota</taxon>
        <taxon>Stenosarchaea group</taxon>
        <taxon>Halobacteria</taxon>
        <taxon>Halobacteriales</taxon>
        <taxon>Haloarculaceae</taxon>
        <taxon>Halosimplex</taxon>
    </lineage>
</organism>
<feature type="transmembrane region" description="Helical" evidence="1">
    <location>
        <begin position="93"/>
        <end position="114"/>
    </location>
</feature>
<proteinExistence type="predicted"/>
<keyword evidence="1" id="KW-0812">Transmembrane</keyword>
<protein>
    <submittedName>
        <fullName evidence="2">Uncharacterized protein</fullName>
    </submittedName>
</protein>
<evidence type="ECO:0000313" key="3">
    <source>
        <dbReference type="Proteomes" id="UP001596432"/>
    </source>
</evidence>
<dbReference type="Proteomes" id="UP001596432">
    <property type="component" value="Unassembled WGS sequence"/>
</dbReference>
<feature type="transmembrane region" description="Helical" evidence="1">
    <location>
        <begin position="126"/>
        <end position="145"/>
    </location>
</feature>
<dbReference type="GeneID" id="78820534"/>
<sequence length="147" mass="14942">MQTRTMVNTAYLASTVVTALLGVGVVILALRSRPWHHYAPRVSYGELAGGRPRGGVAQIAGRTSTWTALYVVLVLGFLAGATGYASGAITGPAVIGAVVALVASFLVAGVYFALREHGRPSAQAAAGSAVATGMLFVLAITVVLVTS</sequence>
<dbReference type="RefSeq" id="WP_274325816.1">
    <property type="nucleotide sequence ID" value="NZ_CP118158.1"/>
</dbReference>
<comment type="caution">
    <text evidence="2">The sequence shown here is derived from an EMBL/GenBank/DDBJ whole genome shotgun (WGS) entry which is preliminary data.</text>
</comment>
<dbReference type="EMBL" id="JBHTAS010000001">
    <property type="protein sequence ID" value="MFC7140252.1"/>
    <property type="molecule type" value="Genomic_DNA"/>
</dbReference>
<keyword evidence="1" id="KW-0472">Membrane</keyword>
<keyword evidence="3" id="KW-1185">Reference proteome</keyword>
<gene>
    <name evidence="2" type="ORF">ACFQMA_10470</name>
</gene>
<accession>A0ABD5Y477</accession>
<feature type="transmembrane region" description="Helical" evidence="1">
    <location>
        <begin position="68"/>
        <end position="87"/>
    </location>
</feature>
<feature type="transmembrane region" description="Helical" evidence="1">
    <location>
        <begin position="12"/>
        <end position="30"/>
    </location>
</feature>